<feature type="compositionally biased region" description="Basic and acidic residues" evidence="4">
    <location>
        <begin position="1"/>
        <end position="11"/>
    </location>
</feature>
<evidence type="ECO:0000256" key="4">
    <source>
        <dbReference type="SAM" id="MobiDB-lite"/>
    </source>
</evidence>
<gene>
    <name evidence="5" type="ORF">M406DRAFT_273274</name>
</gene>
<evidence type="ECO:0000256" key="3">
    <source>
        <dbReference type="PROSITE-ProRule" id="PRU00221"/>
    </source>
</evidence>
<keyword evidence="6" id="KW-1185">Reference proteome</keyword>
<dbReference type="PROSITE" id="PS00678">
    <property type="entry name" value="WD_REPEATS_1"/>
    <property type="match status" value="1"/>
</dbReference>
<feature type="repeat" description="WD" evidence="3">
    <location>
        <begin position="242"/>
        <end position="275"/>
    </location>
</feature>
<dbReference type="AlphaFoldDB" id="A0A9P4Y8A3"/>
<evidence type="ECO:0000256" key="2">
    <source>
        <dbReference type="ARBA" id="ARBA00022737"/>
    </source>
</evidence>
<reference evidence="5" key="1">
    <citation type="journal article" date="2020" name="Phytopathology">
        <title>Genome sequence of the chestnut blight fungus Cryphonectria parasitica EP155: A fundamental resource for an archetypical invasive plant pathogen.</title>
        <authorList>
            <person name="Crouch J.A."/>
            <person name="Dawe A."/>
            <person name="Aerts A."/>
            <person name="Barry K."/>
            <person name="Churchill A.C.L."/>
            <person name="Grimwood J."/>
            <person name="Hillman B."/>
            <person name="Milgroom M.G."/>
            <person name="Pangilinan J."/>
            <person name="Smith M."/>
            <person name="Salamov A."/>
            <person name="Schmutz J."/>
            <person name="Yadav J."/>
            <person name="Grigoriev I.V."/>
            <person name="Nuss D."/>
        </authorList>
    </citation>
    <scope>NUCLEOTIDE SEQUENCE</scope>
    <source>
        <strain evidence="5">EP155</strain>
    </source>
</reference>
<feature type="compositionally biased region" description="Acidic residues" evidence="4">
    <location>
        <begin position="12"/>
        <end position="49"/>
    </location>
</feature>
<dbReference type="InterPro" id="IPR051179">
    <property type="entry name" value="WD_repeat_multifunction"/>
</dbReference>
<evidence type="ECO:0000313" key="6">
    <source>
        <dbReference type="Proteomes" id="UP000803844"/>
    </source>
</evidence>
<dbReference type="PROSITE" id="PS50294">
    <property type="entry name" value="WD_REPEATS_REGION"/>
    <property type="match status" value="1"/>
</dbReference>
<sequence length="530" mass="55349">MSSNNPHHDPATGDEEQDMVDLDEVAEEIAAENEDGDIDMSDPEDDEHEEVQLVNDSVAYFDTHKDSIFAIAQHPTNPNIIATGGSEGDADDAPGKGYVLVIPQELDQRDDGPVLPPSYAADPSAAARELASQKENIQIQPVFSIDGHTDSINALAFTLPNGDFLVSGGLDGRLRAYKVDASKPSFTFLGESQEVPEINWLAPCPNTDYPNSVALGASDGSVWVYTIDPSDTATPLQIVQTYFLHTTSCTAGAWTSDGSLLATVDEDSSLYVWDVWGLAAAKGLAGDNGQTVVSLTGQDQRFEVEGGLYSVAIEPRGGYLAVGGAGGAIRIVGLPRITDQTAGSAPQAGSKAGKAKGKAAGGKAAGGEAQAGQILASLEVQSDSIESLSFAPASAPIPLLAAGSVDGSISVFDPSRQFNLRRNIQGAHEEFSVVKLEWVKQPQGTGSGAAAQQQWLLTSCGMDGVVRRWNLQGATPSQHAPNAAVAGLEKEWRGHRGDGEGGGVLGFVQGNDGKRIVTAGDDGLALVFQV</sequence>
<organism evidence="5 6">
    <name type="scientific">Cryphonectria parasitica (strain ATCC 38755 / EP155)</name>
    <dbReference type="NCBI Taxonomy" id="660469"/>
    <lineage>
        <taxon>Eukaryota</taxon>
        <taxon>Fungi</taxon>
        <taxon>Dikarya</taxon>
        <taxon>Ascomycota</taxon>
        <taxon>Pezizomycotina</taxon>
        <taxon>Sordariomycetes</taxon>
        <taxon>Sordariomycetidae</taxon>
        <taxon>Diaporthales</taxon>
        <taxon>Cryphonectriaceae</taxon>
        <taxon>Cryphonectria-Endothia species complex</taxon>
        <taxon>Cryphonectria</taxon>
    </lineage>
</organism>
<dbReference type="EMBL" id="MU032345">
    <property type="protein sequence ID" value="KAF3768787.1"/>
    <property type="molecule type" value="Genomic_DNA"/>
</dbReference>
<proteinExistence type="predicted"/>
<dbReference type="Gene3D" id="2.130.10.10">
    <property type="entry name" value="YVTN repeat-like/Quinoprotein amine dehydrogenase"/>
    <property type="match status" value="1"/>
</dbReference>
<evidence type="ECO:0000313" key="5">
    <source>
        <dbReference type="EMBL" id="KAF3768787.1"/>
    </source>
</evidence>
<dbReference type="OrthoDB" id="10261640at2759"/>
<dbReference type="Pfam" id="PF00400">
    <property type="entry name" value="WD40"/>
    <property type="match status" value="2"/>
</dbReference>
<dbReference type="SUPFAM" id="SSF50978">
    <property type="entry name" value="WD40 repeat-like"/>
    <property type="match status" value="1"/>
</dbReference>
<name>A0A9P4Y8A3_CRYP1</name>
<dbReference type="PANTHER" id="PTHR19857:SF8">
    <property type="entry name" value="ANGIO-ASSOCIATED MIGRATORY CELL PROTEIN"/>
    <property type="match status" value="1"/>
</dbReference>
<dbReference type="RefSeq" id="XP_040779748.1">
    <property type="nucleotide sequence ID" value="XM_040918179.1"/>
</dbReference>
<dbReference type="SMART" id="SM00320">
    <property type="entry name" value="WD40"/>
    <property type="match status" value="8"/>
</dbReference>
<dbReference type="InterPro" id="IPR001680">
    <property type="entry name" value="WD40_rpt"/>
</dbReference>
<keyword evidence="1 3" id="KW-0853">WD repeat</keyword>
<dbReference type="PANTHER" id="PTHR19857">
    <property type="entry name" value="MITOCHONDRIAL DIVISION PROTEIN 1-RELATED"/>
    <property type="match status" value="1"/>
</dbReference>
<evidence type="ECO:0000256" key="1">
    <source>
        <dbReference type="ARBA" id="ARBA00022574"/>
    </source>
</evidence>
<dbReference type="InterPro" id="IPR019775">
    <property type="entry name" value="WD40_repeat_CS"/>
</dbReference>
<keyword evidence="2" id="KW-0677">Repeat</keyword>
<feature type="repeat" description="WD" evidence="3">
    <location>
        <begin position="145"/>
        <end position="187"/>
    </location>
</feature>
<dbReference type="PROSITE" id="PS50082">
    <property type="entry name" value="WD_REPEATS_2"/>
    <property type="match status" value="2"/>
</dbReference>
<dbReference type="InterPro" id="IPR036322">
    <property type="entry name" value="WD40_repeat_dom_sf"/>
</dbReference>
<dbReference type="GeneID" id="63835308"/>
<feature type="region of interest" description="Disordered" evidence="4">
    <location>
        <begin position="1"/>
        <end position="50"/>
    </location>
</feature>
<feature type="compositionally biased region" description="Low complexity" evidence="4">
    <location>
        <begin position="342"/>
        <end position="352"/>
    </location>
</feature>
<protein>
    <submittedName>
        <fullName evidence="5">WD40 repeat-like protein</fullName>
    </submittedName>
</protein>
<accession>A0A9P4Y8A3</accession>
<dbReference type="Proteomes" id="UP000803844">
    <property type="component" value="Unassembled WGS sequence"/>
</dbReference>
<dbReference type="InterPro" id="IPR015943">
    <property type="entry name" value="WD40/YVTN_repeat-like_dom_sf"/>
</dbReference>
<comment type="caution">
    <text evidence="5">The sequence shown here is derived from an EMBL/GenBank/DDBJ whole genome shotgun (WGS) entry which is preliminary data.</text>
</comment>
<feature type="region of interest" description="Disordered" evidence="4">
    <location>
        <begin position="342"/>
        <end position="364"/>
    </location>
</feature>